<feature type="region of interest" description="Disordered" evidence="2">
    <location>
        <begin position="216"/>
        <end position="235"/>
    </location>
</feature>
<dbReference type="OrthoDB" id="5578278at2759"/>
<protein>
    <submittedName>
        <fullName evidence="3">CLUMA_CG015719, isoform A</fullName>
    </submittedName>
</protein>
<dbReference type="Proteomes" id="UP000183832">
    <property type="component" value="Unassembled WGS sequence"/>
</dbReference>
<accession>A0A1J1IPJ9</accession>
<feature type="compositionally biased region" description="Basic and acidic residues" evidence="2">
    <location>
        <begin position="261"/>
        <end position="275"/>
    </location>
</feature>
<reference evidence="3 4" key="1">
    <citation type="submission" date="2015-04" db="EMBL/GenBank/DDBJ databases">
        <authorList>
            <person name="Syromyatnikov M.Y."/>
            <person name="Popov V.N."/>
        </authorList>
    </citation>
    <scope>NUCLEOTIDE SEQUENCE [LARGE SCALE GENOMIC DNA]</scope>
</reference>
<dbReference type="AlphaFoldDB" id="A0A1J1IPJ9"/>
<evidence type="ECO:0000313" key="4">
    <source>
        <dbReference type="Proteomes" id="UP000183832"/>
    </source>
</evidence>
<keyword evidence="4" id="KW-1185">Reference proteome</keyword>
<name>A0A1J1IPJ9_9DIPT</name>
<evidence type="ECO:0000256" key="2">
    <source>
        <dbReference type="SAM" id="MobiDB-lite"/>
    </source>
</evidence>
<keyword evidence="1" id="KW-0175">Coiled coil</keyword>
<proteinExistence type="predicted"/>
<feature type="compositionally biased region" description="Low complexity" evidence="2">
    <location>
        <begin position="249"/>
        <end position="258"/>
    </location>
</feature>
<evidence type="ECO:0000256" key="1">
    <source>
        <dbReference type="SAM" id="Coils"/>
    </source>
</evidence>
<dbReference type="STRING" id="568069.A0A1J1IPJ9"/>
<evidence type="ECO:0000313" key="3">
    <source>
        <dbReference type="EMBL" id="CRL02151.1"/>
    </source>
</evidence>
<dbReference type="EMBL" id="CVRI01000057">
    <property type="protein sequence ID" value="CRL02151.1"/>
    <property type="molecule type" value="Genomic_DNA"/>
</dbReference>
<gene>
    <name evidence="3" type="ORF">CLUMA_CG015719</name>
</gene>
<organism evidence="3 4">
    <name type="scientific">Clunio marinus</name>
    <dbReference type="NCBI Taxonomy" id="568069"/>
    <lineage>
        <taxon>Eukaryota</taxon>
        <taxon>Metazoa</taxon>
        <taxon>Ecdysozoa</taxon>
        <taxon>Arthropoda</taxon>
        <taxon>Hexapoda</taxon>
        <taxon>Insecta</taxon>
        <taxon>Pterygota</taxon>
        <taxon>Neoptera</taxon>
        <taxon>Endopterygota</taxon>
        <taxon>Diptera</taxon>
        <taxon>Nematocera</taxon>
        <taxon>Chironomoidea</taxon>
        <taxon>Chironomidae</taxon>
        <taxon>Clunio</taxon>
    </lineage>
</organism>
<sequence length="326" mass="38799">MRCETINDIEKIFHEPYYVNLKKVLSKAQRLMEKCPPEIHPRLHMKPFTPLTRDEYQKFENYPKHLSDNKVNEIDSLRMEQKILDAKLVEMEAFEKSINTRLENHLIDAEYEQRMREIESSYAKALEEEEERITCQRKMLLLSLKKIREHENETLIHTRNSLLRKQVEASESELESMLRNLQKQRIREEIELQMAEENLKLKEMSQRMQNFEIDTSMRSGTLESRHKTSIESIKSQKQRLMDQLKQLESTTSSTNSTSKVFDGKGEGREETERNCESSFQKIENNFDLMVGKNGRKEDYISRMKKLEIAEKVLEDELHHLLENSDK</sequence>
<feature type="coiled-coil region" evidence="1">
    <location>
        <begin position="296"/>
        <end position="323"/>
    </location>
</feature>
<feature type="region of interest" description="Disordered" evidence="2">
    <location>
        <begin position="245"/>
        <end position="276"/>
    </location>
</feature>